<feature type="non-terminal residue" evidence="1">
    <location>
        <position position="66"/>
    </location>
</feature>
<evidence type="ECO:0000313" key="2">
    <source>
        <dbReference type="Proteomes" id="UP000789366"/>
    </source>
</evidence>
<name>A0ACA9RB25_9GLOM</name>
<comment type="caution">
    <text evidence="1">The sequence shown here is derived from an EMBL/GenBank/DDBJ whole genome shotgun (WGS) entry which is preliminary data.</text>
</comment>
<dbReference type="Proteomes" id="UP000789366">
    <property type="component" value="Unassembled WGS sequence"/>
</dbReference>
<protein>
    <submittedName>
        <fullName evidence="1">10176_t:CDS:1</fullName>
    </submittedName>
</protein>
<proteinExistence type="predicted"/>
<keyword evidence="2" id="KW-1185">Reference proteome</keyword>
<accession>A0ACA9RB25</accession>
<dbReference type="EMBL" id="CAJVPW010063898">
    <property type="protein sequence ID" value="CAG8785245.1"/>
    <property type="molecule type" value="Genomic_DNA"/>
</dbReference>
<feature type="non-terminal residue" evidence="1">
    <location>
        <position position="1"/>
    </location>
</feature>
<reference evidence="1" key="1">
    <citation type="submission" date="2021-06" db="EMBL/GenBank/DDBJ databases">
        <authorList>
            <person name="Kallberg Y."/>
            <person name="Tangrot J."/>
            <person name="Rosling A."/>
        </authorList>
    </citation>
    <scope>NUCLEOTIDE SEQUENCE</scope>
    <source>
        <strain evidence="1">28 12/20/2015</strain>
    </source>
</reference>
<sequence>VRDGQTQPALTSVENSQRRIFFLNILLFQSETKLSKDEIEDDFVTMQLCTRTKPLSVPSPQPNNIT</sequence>
<evidence type="ECO:0000313" key="1">
    <source>
        <dbReference type="EMBL" id="CAG8785245.1"/>
    </source>
</evidence>
<gene>
    <name evidence="1" type="ORF">SPELUC_LOCUS16732</name>
</gene>
<organism evidence="1 2">
    <name type="scientific">Cetraspora pellucida</name>
    <dbReference type="NCBI Taxonomy" id="1433469"/>
    <lineage>
        <taxon>Eukaryota</taxon>
        <taxon>Fungi</taxon>
        <taxon>Fungi incertae sedis</taxon>
        <taxon>Mucoromycota</taxon>
        <taxon>Glomeromycotina</taxon>
        <taxon>Glomeromycetes</taxon>
        <taxon>Diversisporales</taxon>
        <taxon>Gigasporaceae</taxon>
        <taxon>Cetraspora</taxon>
    </lineage>
</organism>